<dbReference type="GeneID" id="87875877"/>
<proteinExistence type="predicted"/>
<dbReference type="Proteomes" id="UP001285908">
    <property type="component" value="Unassembled WGS sequence"/>
</dbReference>
<dbReference type="EMBL" id="JAULSX010000005">
    <property type="protein sequence ID" value="KAK3490360.1"/>
    <property type="molecule type" value="Genomic_DNA"/>
</dbReference>
<accession>A0AAJ0I595</accession>
<organism evidence="1 2">
    <name type="scientific">Neurospora hispaniola</name>
    <dbReference type="NCBI Taxonomy" id="588809"/>
    <lineage>
        <taxon>Eukaryota</taxon>
        <taxon>Fungi</taxon>
        <taxon>Dikarya</taxon>
        <taxon>Ascomycota</taxon>
        <taxon>Pezizomycotina</taxon>
        <taxon>Sordariomycetes</taxon>
        <taxon>Sordariomycetidae</taxon>
        <taxon>Sordariales</taxon>
        <taxon>Sordariaceae</taxon>
        <taxon>Neurospora</taxon>
    </lineage>
</organism>
<evidence type="ECO:0000313" key="2">
    <source>
        <dbReference type="Proteomes" id="UP001285908"/>
    </source>
</evidence>
<gene>
    <name evidence="1" type="ORF">B0T23DRAFT_396539</name>
</gene>
<name>A0AAJ0I595_9PEZI</name>
<comment type="caution">
    <text evidence="1">The sequence shown here is derived from an EMBL/GenBank/DDBJ whole genome shotgun (WGS) entry which is preliminary data.</text>
</comment>
<protein>
    <submittedName>
        <fullName evidence="1">Uncharacterized protein</fullName>
    </submittedName>
</protein>
<dbReference type="RefSeq" id="XP_062691543.1">
    <property type="nucleotide sequence ID" value="XM_062838255.1"/>
</dbReference>
<evidence type="ECO:0000313" key="1">
    <source>
        <dbReference type="EMBL" id="KAK3490360.1"/>
    </source>
</evidence>
<sequence>MATTPPTNSSPGGTITLRLPYKYTHSSPPPQTIPFPPLDFLHRTWSVTHSTLSMWRSARNVRITYRPLTPTKDGRPRIDDLVEYESLSGSGGVKTVAGVDTGNWDNIKEDMTSWDWRGSGWLFFVSSHWEVLGWGERKNEETGEVEERWAVTWFASTLFTKEGVDIYSDRPEGGTKELVEEVLGVLGEVLEEGGEGTRGLKEMVERDMREVKISLPWKER</sequence>
<reference evidence="1 2" key="1">
    <citation type="journal article" date="2023" name="Mol. Phylogenet. Evol.">
        <title>Genome-scale phylogeny and comparative genomics of the fungal order Sordariales.</title>
        <authorList>
            <person name="Hensen N."/>
            <person name="Bonometti L."/>
            <person name="Westerberg I."/>
            <person name="Brannstrom I.O."/>
            <person name="Guillou S."/>
            <person name="Cros-Aarteil S."/>
            <person name="Calhoun S."/>
            <person name="Haridas S."/>
            <person name="Kuo A."/>
            <person name="Mondo S."/>
            <person name="Pangilinan J."/>
            <person name="Riley R."/>
            <person name="LaButti K."/>
            <person name="Andreopoulos B."/>
            <person name="Lipzen A."/>
            <person name="Chen C."/>
            <person name="Yan M."/>
            <person name="Daum C."/>
            <person name="Ng V."/>
            <person name="Clum A."/>
            <person name="Steindorff A."/>
            <person name="Ohm R.A."/>
            <person name="Martin F."/>
            <person name="Silar P."/>
            <person name="Natvig D.O."/>
            <person name="Lalanne C."/>
            <person name="Gautier V."/>
            <person name="Ament-Velasquez S.L."/>
            <person name="Kruys A."/>
            <person name="Hutchinson M.I."/>
            <person name="Powell A.J."/>
            <person name="Barry K."/>
            <person name="Miller A.N."/>
            <person name="Grigoriev I.V."/>
            <person name="Debuchy R."/>
            <person name="Gladieux P."/>
            <person name="Hiltunen Thoren M."/>
            <person name="Johannesson H."/>
        </authorList>
    </citation>
    <scope>NUCLEOTIDE SEQUENCE [LARGE SCALE GENOMIC DNA]</scope>
    <source>
        <strain evidence="1 2">FGSC 10403</strain>
    </source>
</reference>
<keyword evidence="2" id="KW-1185">Reference proteome</keyword>
<dbReference type="AlphaFoldDB" id="A0AAJ0I595"/>